<name>A0ABY5TUN0_9BACT</name>
<feature type="transmembrane region" description="Helical" evidence="1">
    <location>
        <begin position="12"/>
        <end position="35"/>
    </location>
</feature>
<reference evidence="2" key="1">
    <citation type="submission" date="2022-08" db="EMBL/GenBank/DDBJ databases">
        <title>Complete genome sequence of Mycoplasma molare type strain H 542.</title>
        <authorList>
            <person name="Spergser J."/>
        </authorList>
    </citation>
    <scope>NUCLEOTIDE SEQUENCE</scope>
    <source>
        <strain evidence="2">H 542</strain>
    </source>
</reference>
<dbReference type="EMBL" id="CP103423">
    <property type="protein sequence ID" value="UWD34355.1"/>
    <property type="molecule type" value="Genomic_DNA"/>
</dbReference>
<feature type="transmembrane region" description="Helical" evidence="1">
    <location>
        <begin position="55"/>
        <end position="78"/>
    </location>
</feature>
<keyword evidence="1" id="KW-0812">Transmembrane</keyword>
<accession>A0ABY5TUN0</accession>
<proteinExistence type="predicted"/>
<evidence type="ECO:0000313" key="2">
    <source>
        <dbReference type="EMBL" id="UWD34355.1"/>
    </source>
</evidence>
<organism evidence="2 3">
    <name type="scientific">Mesomycoplasma molare</name>
    <dbReference type="NCBI Taxonomy" id="171288"/>
    <lineage>
        <taxon>Bacteria</taxon>
        <taxon>Bacillati</taxon>
        <taxon>Mycoplasmatota</taxon>
        <taxon>Mycoplasmoidales</taxon>
        <taxon>Metamycoplasmataceae</taxon>
        <taxon>Mesomycoplasma</taxon>
    </lineage>
</organism>
<gene>
    <name evidence="2" type="ORF">NX772_00805</name>
</gene>
<evidence type="ECO:0000256" key="1">
    <source>
        <dbReference type="SAM" id="Phobius"/>
    </source>
</evidence>
<keyword evidence="3" id="KW-1185">Reference proteome</keyword>
<protein>
    <submittedName>
        <fullName evidence="2">Uncharacterized protein</fullName>
    </submittedName>
</protein>
<dbReference type="Proteomes" id="UP001058364">
    <property type="component" value="Chromosome"/>
</dbReference>
<keyword evidence="1" id="KW-1133">Transmembrane helix</keyword>
<evidence type="ECO:0000313" key="3">
    <source>
        <dbReference type="Proteomes" id="UP001058364"/>
    </source>
</evidence>
<sequence>MENRNEKINKIIFYVLLAFVVSFLIIGITLVAIGVGDYQTFVKQTIDQAKTKVNIVVFLYGLFFLVLTFLLAVVEGLLANSLFNKKLK</sequence>
<keyword evidence="1" id="KW-0472">Membrane</keyword>
<dbReference type="RefSeq" id="WP_027123147.1">
    <property type="nucleotide sequence ID" value="NZ_CP103423.1"/>
</dbReference>